<protein>
    <submittedName>
        <fullName evidence="1">Uncharacterized protein</fullName>
    </submittedName>
</protein>
<sequence length="172" mass="19085">MSGLPRIPNTELQARVMRLVFRFTARLAAAQSVALAQVWLPERSHGGGISLQTKGVPFCVNGSEEMLALFRCISCRYQFSTDIRQLRLLGAPGRVFLTGKPEMCEDVQQLDASVYRRLSEARACSVRSTLLLPLYASPRRDIAVAVFEVVQTSCALPFPLLLDWLQQTAQAS</sequence>
<dbReference type="EMBL" id="JALJOR010000005">
    <property type="protein sequence ID" value="KAK9816844.1"/>
    <property type="molecule type" value="Genomic_DNA"/>
</dbReference>
<dbReference type="PANTHER" id="PTHR32002:SF41">
    <property type="entry name" value="PROTEIN NLP8"/>
    <property type="match status" value="1"/>
</dbReference>
<evidence type="ECO:0000313" key="1">
    <source>
        <dbReference type="EMBL" id="KAK9816844.1"/>
    </source>
</evidence>
<name>A0AAW1Q931_9CHLO</name>
<proteinExistence type="predicted"/>
<accession>A0AAW1Q931</accession>
<dbReference type="InterPro" id="IPR045012">
    <property type="entry name" value="NLP"/>
</dbReference>
<comment type="caution">
    <text evidence="1">The sequence shown here is derived from an EMBL/GenBank/DDBJ whole genome shotgun (WGS) entry which is preliminary data.</text>
</comment>
<dbReference type="Proteomes" id="UP001489004">
    <property type="component" value="Unassembled WGS sequence"/>
</dbReference>
<dbReference type="GO" id="GO:0003700">
    <property type="term" value="F:DNA-binding transcription factor activity"/>
    <property type="evidence" value="ECO:0007669"/>
    <property type="project" value="InterPro"/>
</dbReference>
<reference evidence="1 2" key="1">
    <citation type="journal article" date="2024" name="Nat. Commun.">
        <title>Phylogenomics reveals the evolutionary origins of lichenization in chlorophyte algae.</title>
        <authorList>
            <person name="Puginier C."/>
            <person name="Libourel C."/>
            <person name="Otte J."/>
            <person name="Skaloud P."/>
            <person name="Haon M."/>
            <person name="Grisel S."/>
            <person name="Petersen M."/>
            <person name="Berrin J.G."/>
            <person name="Delaux P.M."/>
            <person name="Dal Grande F."/>
            <person name="Keller J."/>
        </authorList>
    </citation>
    <scope>NUCLEOTIDE SEQUENCE [LARGE SCALE GENOMIC DNA]</scope>
    <source>
        <strain evidence="1 2">SAG 2043</strain>
    </source>
</reference>
<dbReference type="PANTHER" id="PTHR32002">
    <property type="entry name" value="PROTEIN NLP8"/>
    <property type="match status" value="1"/>
</dbReference>
<gene>
    <name evidence="1" type="ORF">WJX72_005826</name>
</gene>
<dbReference type="AlphaFoldDB" id="A0AAW1Q931"/>
<organism evidence="1 2">
    <name type="scientific">[Myrmecia] bisecta</name>
    <dbReference type="NCBI Taxonomy" id="41462"/>
    <lineage>
        <taxon>Eukaryota</taxon>
        <taxon>Viridiplantae</taxon>
        <taxon>Chlorophyta</taxon>
        <taxon>core chlorophytes</taxon>
        <taxon>Trebouxiophyceae</taxon>
        <taxon>Trebouxiales</taxon>
        <taxon>Trebouxiaceae</taxon>
        <taxon>Myrmecia</taxon>
    </lineage>
</organism>
<keyword evidence="2" id="KW-1185">Reference proteome</keyword>
<evidence type="ECO:0000313" key="2">
    <source>
        <dbReference type="Proteomes" id="UP001489004"/>
    </source>
</evidence>